<dbReference type="InterPro" id="IPR012340">
    <property type="entry name" value="NA-bd_OB-fold"/>
</dbReference>
<dbReference type="Proteomes" id="UP000823891">
    <property type="component" value="Unassembled WGS sequence"/>
</dbReference>
<comment type="caution">
    <text evidence="7">The sequence shown here is derived from an EMBL/GenBank/DDBJ whole genome shotgun (WGS) entry which is preliminary data.</text>
</comment>
<evidence type="ECO:0000256" key="5">
    <source>
        <dbReference type="PROSITE-ProRule" id="PRU10015"/>
    </source>
</evidence>
<dbReference type="Pfam" id="PF05958">
    <property type="entry name" value="tRNA_U5-meth_tr"/>
    <property type="match status" value="1"/>
</dbReference>
<feature type="binding site" evidence="4">
    <location>
        <position position="353"/>
    </location>
    <ligand>
        <name>S-adenosyl-L-methionine</name>
        <dbReference type="ChEBI" id="CHEBI:59789"/>
    </ligand>
</feature>
<dbReference type="InterPro" id="IPR029063">
    <property type="entry name" value="SAM-dependent_MTases_sf"/>
</dbReference>
<comment type="similarity">
    <text evidence="4">Belongs to the class I-like SAM-binding methyltransferase superfamily. RNA M5U methyltransferase family.</text>
</comment>
<keyword evidence="3 4" id="KW-0949">S-adenosyl-L-methionine</keyword>
<dbReference type="Pfam" id="PF01938">
    <property type="entry name" value="TRAM"/>
    <property type="match status" value="1"/>
</dbReference>
<protein>
    <submittedName>
        <fullName evidence="7">23S rRNA (Uracil(1939)-C(5))-methyltransferase RlmD</fullName>
        <ecNumber evidence="7">2.1.1.190</ecNumber>
    </submittedName>
</protein>
<dbReference type="Gene3D" id="2.40.50.140">
    <property type="entry name" value="Nucleic acid-binding proteins"/>
    <property type="match status" value="1"/>
</dbReference>
<reference evidence="7" key="2">
    <citation type="submission" date="2021-04" db="EMBL/GenBank/DDBJ databases">
        <authorList>
            <person name="Gilroy R."/>
        </authorList>
    </citation>
    <scope>NUCLEOTIDE SEQUENCE</scope>
    <source>
        <strain evidence="7">USAMLcec2-132</strain>
    </source>
</reference>
<dbReference type="NCBIfam" id="TIGR00479">
    <property type="entry name" value="rumA"/>
    <property type="match status" value="1"/>
</dbReference>
<evidence type="ECO:0000256" key="4">
    <source>
        <dbReference type="PROSITE-ProRule" id="PRU01024"/>
    </source>
</evidence>
<dbReference type="Gene3D" id="3.40.50.150">
    <property type="entry name" value="Vaccinia Virus protein VP39"/>
    <property type="match status" value="1"/>
</dbReference>
<organism evidence="7 8">
    <name type="scientific">Candidatus Eisenbergiella merdavium</name>
    <dbReference type="NCBI Taxonomy" id="2838551"/>
    <lineage>
        <taxon>Bacteria</taxon>
        <taxon>Bacillati</taxon>
        <taxon>Bacillota</taxon>
        <taxon>Clostridia</taxon>
        <taxon>Lachnospirales</taxon>
        <taxon>Lachnospiraceae</taxon>
        <taxon>Eisenbergiella</taxon>
    </lineage>
</organism>
<feature type="binding site" evidence="4">
    <location>
        <position position="402"/>
    </location>
    <ligand>
        <name>S-adenosyl-L-methionine</name>
        <dbReference type="ChEBI" id="CHEBI:59789"/>
    </ligand>
</feature>
<dbReference type="Gene3D" id="2.40.50.1070">
    <property type="match status" value="1"/>
</dbReference>
<dbReference type="GO" id="GO:0070475">
    <property type="term" value="P:rRNA base methylation"/>
    <property type="evidence" value="ECO:0007669"/>
    <property type="project" value="TreeGrafter"/>
</dbReference>
<dbReference type="EMBL" id="DWWS01000073">
    <property type="protein sequence ID" value="HJC25895.1"/>
    <property type="molecule type" value="Genomic_DNA"/>
</dbReference>
<dbReference type="PROSITE" id="PS01230">
    <property type="entry name" value="TRMA_1"/>
    <property type="match status" value="1"/>
</dbReference>
<dbReference type="PANTHER" id="PTHR11061">
    <property type="entry name" value="RNA M5U METHYLTRANSFERASE"/>
    <property type="match status" value="1"/>
</dbReference>
<keyword evidence="1 4" id="KW-0489">Methyltransferase</keyword>
<dbReference type="InterPro" id="IPR010280">
    <property type="entry name" value="U5_MeTrfase_fam"/>
</dbReference>
<proteinExistence type="inferred from homology"/>
<evidence type="ECO:0000256" key="1">
    <source>
        <dbReference type="ARBA" id="ARBA00022603"/>
    </source>
</evidence>
<dbReference type="FunFam" id="3.40.50.150:FF:000009">
    <property type="entry name" value="23S rRNA (Uracil(1939)-C(5))-methyltransferase RlmD"/>
    <property type="match status" value="1"/>
</dbReference>
<dbReference type="InterPro" id="IPR030390">
    <property type="entry name" value="MeTrfase_TrmA_AS"/>
</dbReference>
<dbReference type="PROSITE" id="PS51687">
    <property type="entry name" value="SAM_MT_RNA_M5U"/>
    <property type="match status" value="1"/>
</dbReference>
<dbReference type="SUPFAM" id="SSF53335">
    <property type="entry name" value="S-adenosyl-L-methionine-dependent methyltransferases"/>
    <property type="match status" value="1"/>
</dbReference>
<evidence type="ECO:0000256" key="2">
    <source>
        <dbReference type="ARBA" id="ARBA00022679"/>
    </source>
</evidence>
<dbReference type="PANTHER" id="PTHR11061:SF30">
    <property type="entry name" value="TRNA (URACIL(54)-C(5))-METHYLTRANSFERASE"/>
    <property type="match status" value="1"/>
</dbReference>
<feature type="domain" description="TRAM" evidence="6">
    <location>
        <begin position="2"/>
        <end position="75"/>
    </location>
</feature>
<dbReference type="SUPFAM" id="SSF50249">
    <property type="entry name" value="Nucleic acid-binding proteins"/>
    <property type="match status" value="1"/>
</dbReference>
<reference evidence="7" key="1">
    <citation type="journal article" date="2021" name="PeerJ">
        <title>Extensive microbial diversity within the chicken gut microbiome revealed by metagenomics and culture.</title>
        <authorList>
            <person name="Gilroy R."/>
            <person name="Ravi A."/>
            <person name="Getino M."/>
            <person name="Pursley I."/>
            <person name="Horton D.L."/>
            <person name="Alikhan N.F."/>
            <person name="Baker D."/>
            <person name="Gharbi K."/>
            <person name="Hall N."/>
            <person name="Watson M."/>
            <person name="Adriaenssens E.M."/>
            <person name="Foster-Nyarko E."/>
            <person name="Jarju S."/>
            <person name="Secka A."/>
            <person name="Antonio M."/>
            <person name="Oren A."/>
            <person name="Chaudhuri R.R."/>
            <person name="La Ragione R."/>
            <person name="Hildebrand F."/>
            <person name="Pallen M.J."/>
        </authorList>
    </citation>
    <scope>NUCLEOTIDE SEQUENCE</scope>
    <source>
        <strain evidence="7">USAMLcec2-132</strain>
    </source>
</reference>
<evidence type="ECO:0000313" key="8">
    <source>
        <dbReference type="Proteomes" id="UP000823891"/>
    </source>
</evidence>
<dbReference type="PROSITE" id="PS50926">
    <property type="entry name" value="TRAM"/>
    <property type="match status" value="1"/>
</dbReference>
<evidence type="ECO:0000259" key="6">
    <source>
        <dbReference type="PROSITE" id="PS50926"/>
    </source>
</evidence>
<feature type="binding site" evidence="4">
    <location>
        <position position="303"/>
    </location>
    <ligand>
        <name>S-adenosyl-L-methionine</name>
        <dbReference type="ChEBI" id="CHEBI:59789"/>
    </ligand>
</feature>
<dbReference type="GO" id="GO:0070041">
    <property type="term" value="F:rRNA (uridine-C5-)-methyltransferase activity"/>
    <property type="evidence" value="ECO:0007669"/>
    <property type="project" value="TreeGrafter"/>
</dbReference>
<dbReference type="FunFam" id="2.40.50.1070:FF:000003">
    <property type="entry name" value="23S rRNA (Uracil-5-)-methyltransferase RumA"/>
    <property type="match status" value="1"/>
</dbReference>
<feature type="active site" evidence="5">
    <location>
        <position position="429"/>
    </location>
</feature>
<dbReference type="CDD" id="cd02440">
    <property type="entry name" value="AdoMet_MTases"/>
    <property type="match status" value="1"/>
</dbReference>
<name>A0A9D2NJK5_9FIRM</name>
<dbReference type="AlphaFoldDB" id="A0A9D2NJK5"/>
<dbReference type="EC" id="2.1.1.190" evidence="7"/>
<dbReference type="InterPro" id="IPR002792">
    <property type="entry name" value="TRAM_dom"/>
</dbReference>
<evidence type="ECO:0000256" key="3">
    <source>
        <dbReference type="ARBA" id="ARBA00022691"/>
    </source>
</evidence>
<keyword evidence="2 4" id="KW-0808">Transferase</keyword>
<accession>A0A9D2NJK5</accession>
<feature type="active site" description="Nucleophile" evidence="4">
    <location>
        <position position="429"/>
    </location>
</feature>
<sequence length="508" mass="56782">MEVKKNDIFTVKITDTGMDGEGIGKVGSAGADASADDFADAEGFTLFIKDAVIGDTVQARVMKAKKSYAYAKLEKVLEPSPFRITPVCAFSRQCGGCQLQVLSYDRQLEFKENKIRNNLIRLGGLTPERVDEIMEPILGMEDPWHYRNKAQFPFGTDRDGNVVTGFYAGRTHTIIPNTDCALGVPENRQVLEIILAHMKRFHISAYDEQTGKGLLRHALIRKGFQSGQLMVCLVLNGSSLPEEEILADALWQLPGMTSLSVNTNRERTNVILGKELRVVRGAGFIEDSIGGVTFRISPLSFYQVNPVQTEKLYSQALAYAGLTGKETVWDLYCGIGTISLFLAKQAGRVYGVEIVPEAIRDAWENAQINGITNAEFFVGKAEEVLPEKYEREGIRADVIVVDPPRKGCDERCLETMVKMQPERIVYVSCDPATLARDLRYLREKGYEVQKVRGCDMFPGTVHVETVCLLSKLNVRHHIEIELKRDELYLTSVKSKATYDEIKAHVLEK</sequence>
<gene>
    <name evidence="7" type="primary">rlmD</name>
    <name evidence="7" type="ORF">H9761_19735</name>
</gene>
<feature type="binding site" evidence="4">
    <location>
        <position position="332"/>
    </location>
    <ligand>
        <name>S-adenosyl-L-methionine</name>
        <dbReference type="ChEBI" id="CHEBI:59789"/>
    </ligand>
</feature>
<evidence type="ECO:0000313" key="7">
    <source>
        <dbReference type="EMBL" id="HJC25895.1"/>
    </source>
</evidence>